<evidence type="ECO:0000256" key="1">
    <source>
        <dbReference type="SAM" id="MobiDB-lite"/>
    </source>
</evidence>
<proteinExistence type="predicted"/>
<gene>
    <name evidence="2" type="ORF">P7K49_015878</name>
</gene>
<protein>
    <submittedName>
        <fullName evidence="2">Uncharacterized protein</fullName>
    </submittedName>
</protein>
<feature type="region of interest" description="Disordered" evidence="1">
    <location>
        <begin position="1"/>
        <end position="69"/>
    </location>
</feature>
<keyword evidence="3" id="KW-1185">Reference proteome</keyword>
<sequence>NRSPAPHSAGPRVDKDIPQPPPPPPTGQEGGGPTCPASAESRGKGNERSRQPPAHAHQILAWRARRESG</sequence>
<feature type="non-terminal residue" evidence="2">
    <location>
        <position position="1"/>
    </location>
</feature>
<organism evidence="2 3">
    <name type="scientific">Saguinus oedipus</name>
    <name type="common">Cotton-top tamarin</name>
    <name type="synonym">Oedipomidas oedipus</name>
    <dbReference type="NCBI Taxonomy" id="9490"/>
    <lineage>
        <taxon>Eukaryota</taxon>
        <taxon>Metazoa</taxon>
        <taxon>Chordata</taxon>
        <taxon>Craniata</taxon>
        <taxon>Vertebrata</taxon>
        <taxon>Euteleostomi</taxon>
        <taxon>Mammalia</taxon>
        <taxon>Eutheria</taxon>
        <taxon>Euarchontoglires</taxon>
        <taxon>Primates</taxon>
        <taxon>Haplorrhini</taxon>
        <taxon>Platyrrhini</taxon>
        <taxon>Cebidae</taxon>
        <taxon>Callitrichinae</taxon>
        <taxon>Saguinus</taxon>
    </lineage>
</organism>
<feature type="compositionally biased region" description="Basic and acidic residues" evidence="1">
    <location>
        <begin position="41"/>
        <end position="50"/>
    </location>
</feature>
<feature type="non-terminal residue" evidence="2">
    <location>
        <position position="69"/>
    </location>
</feature>
<accession>A0ABQ9VAG2</accession>
<dbReference type="EMBL" id="JASSZA010000007">
    <property type="protein sequence ID" value="KAK2106364.1"/>
    <property type="molecule type" value="Genomic_DNA"/>
</dbReference>
<evidence type="ECO:0000313" key="3">
    <source>
        <dbReference type="Proteomes" id="UP001266305"/>
    </source>
</evidence>
<dbReference type="Proteomes" id="UP001266305">
    <property type="component" value="Unassembled WGS sequence"/>
</dbReference>
<name>A0ABQ9VAG2_SAGOE</name>
<reference evidence="2 3" key="1">
    <citation type="submission" date="2023-05" db="EMBL/GenBank/DDBJ databases">
        <title>B98-5 Cell Line De Novo Hybrid Assembly: An Optical Mapping Approach.</title>
        <authorList>
            <person name="Kananen K."/>
            <person name="Auerbach J.A."/>
            <person name="Kautto E."/>
            <person name="Blachly J.S."/>
        </authorList>
    </citation>
    <scope>NUCLEOTIDE SEQUENCE [LARGE SCALE GENOMIC DNA]</scope>
    <source>
        <strain evidence="2">B95-8</strain>
        <tissue evidence="2">Cell line</tissue>
    </source>
</reference>
<evidence type="ECO:0000313" key="2">
    <source>
        <dbReference type="EMBL" id="KAK2106364.1"/>
    </source>
</evidence>
<comment type="caution">
    <text evidence="2">The sequence shown here is derived from an EMBL/GenBank/DDBJ whole genome shotgun (WGS) entry which is preliminary data.</text>
</comment>